<keyword evidence="2" id="KW-1185">Reference proteome</keyword>
<dbReference type="AlphaFoldDB" id="A0AAV7VCM9"/>
<sequence>MEARPRREEEGCSGALFMSDEKKVNVDAGTFDADTSGGAYEVSGEDGLQDALELETVARKHPEAQQGDNSKYGGIYYILLTAILEWKKSALCTRNDRGSLFLCSDGRRGVPCRASVRGVMEPGCASRVVLMGHAAACSFKALRRGRL</sequence>
<protein>
    <submittedName>
        <fullName evidence="1">Uncharacterized protein</fullName>
    </submittedName>
</protein>
<proteinExistence type="predicted"/>
<dbReference type="Proteomes" id="UP001066276">
    <property type="component" value="Chromosome 2_1"/>
</dbReference>
<dbReference type="EMBL" id="JANPWB010000003">
    <property type="protein sequence ID" value="KAJ1197844.1"/>
    <property type="molecule type" value="Genomic_DNA"/>
</dbReference>
<reference evidence="1" key="1">
    <citation type="journal article" date="2022" name="bioRxiv">
        <title>Sequencing and chromosome-scale assembly of the giantPleurodeles waltlgenome.</title>
        <authorList>
            <person name="Brown T."/>
            <person name="Elewa A."/>
            <person name="Iarovenko S."/>
            <person name="Subramanian E."/>
            <person name="Araus A.J."/>
            <person name="Petzold A."/>
            <person name="Susuki M."/>
            <person name="Suzuki K.-i.T."/>
            <person name="Hayashi T."/>
            <person name="Toyoda A."/>
            <person name="Oliveira C."/>
            <person name="Osipova E."/>
            <person name="Leigh N.D."/>
            <person name="Simon A."/>
            <person name="Yun M.H."/>
        </authorList>
    </citation>
    <scope>NUCLEOTIDE SEQUENCE</scope>
    <source>
        <strain evidence="1">20211129_DDA</strain>
        <tissue evidence="1">Liver</tissue>
    </source>
</reference>
<gene>
    <name evidence="1" type="ORF">NDU88_001690</name>
</gene>
<evidence type="ECO:0000313" key="2">
    <source>
        <dbReference type="Proteomes" id="UP001066276"/>
    </source>
</evidence>
<comment type="caution">
    <text evidence="1">The sequence shown here is derived from an EMBL/GenBank/DDBJ whole genome shotgun (WGS) entry which is preliminary data.</text>
</comment>
<name>A0AAV7VCM9_PLEWA</name>
<organism evidence="1 2">
    <name type="scientific">Pleurodeles waltl</name>
    <name type="common">Iberian ribbed newt</name>
    <dbReference type="NCBI Taxonomy" id="8319"/>
    <lineage>
        <taxon>Eukaryota</taxon>
        <taxon>Metazoa</taxon>
        <taxon>Chordata</taxon>
        <taxon>Craniata</taxon>
        <taxon>Vertebrata</taxon>
        <taxon>Euteleostomi</taxon>
        <taxon>Amphibia</taxon>
        <taxon>Batrachia</taxon>
        <taxon>Caudata</taxon>
        <taxon>Salamandroidea</taxon>
        <taxon>Salamandridae</taxon>
        <taxon>Pleurodelinae</taxon>
        <taxon>Pleurodeles</taxon>
    </lineage>
</organism>
<accession>A0AAV7VCM9</accession>
<evidence type="ECO:0000313" key="1">
    <source>
        <dbReference type="EMBL" id="KAJ1197844.1"/>
    </source>
</evidence>